<dbReference type="EMBL" id="LT984813">
    <property type="protein sequence ID" value="SPD63967.1"/>
    <property type="molecule type" value="Genomic_DNA"/>
</dbReference>
<protein>
    <submittedName>
        <fullName evidence="1">Uncharacterized protein</fullName>
    </submittedName>
</protein>
<reference evidence="1 2" key="1">
    <citation type="submission" date="2018-01" db="EMBL/GenBank/DDBJ databases">
        <authorList>
            <person name="Clerissi C."/>
        </authorList>
    </citation>
    <scope>NUCLEOTIDE SEQUENCE [LARGE SCALE GENOMIC DNA]</scope>
    <source>
        <strain evidence="1">Cupriavidus taiwanensis SWF 66322</strain>
    </source>
</reference>
<dbReference type="AlphaFoldDB" id="A0A9Q7USV2"/>
<evidence type="ECO:0000313" key="2">
    <source>
        <dbReference type="Proteomes" id="UP000254259"/>
    </source>
</evidence>
<gene>
    <name evidence="1" type="ORF">CBM2636_10983</name>
</gene>
<accession>A0A9Q7USV2</accession>
<evidence type="ECO:0000313" key="1">
    <source>
        <dbReference type="EMBL" id="SPD63967.1"/>
    </source>
</evidence>
<proteinExistence type="predicted"/>
<name>A0A9Q7USV2_9BURK</name>
<organism evidence="1 2">
    <name type="scientific">Cupriavidus taiwanensis</name>
    <dbReference type="NCBI Taxonomy" id="164546"/>
    <lineage>
        <taxon>Bacteria</taxon>
        <taxon>Pseudomonadati</taxon>
        <taxon>Pseudomonadota</taxon>
        <taxon>Betaproteobacteria</taxon>
        <taxon>Burkholderiales</taxon>
        <taxon>Burkholderiaceae</taxon>
        <taxon>Cupriavidus</taxon>
    </lineage>
</organism>
<dbReference type="Proteomes" id="UP000254259">
    <property type="component" value="Chromosome CBM2636"/>
</dbReference>
<sequence length="31" mass="3372">MKEIGAEIGDIIRIIVTANILKRNAVAALHQ</sequence>